<evidence type="ECO:0000313" key="1">
    <source>
        <dbReference type="EMBL" id="KGJ04671.1"/>
    </source>
</evidence>
<evidence type="ECO:0000313" key="2">
    <source>
        <dbReference type="Proteomes" id="UP000029917"/>
    </source>
</evidence>
<proteinExistence type="predicted"/>
<reference evidence="1 2" key="2">
    <citation type="submission" date="2014-10" db="EMBL/GenBank/DDBJ databases">
        <title>Paracoccus sanguinis sp. nov., isolated from clinical specimens of New York State patients.</title>
        <authorList>
            <person name="Mingle L.A."/>
            <person name="Cole J.A."/>
            <person name="Lapierre P."/>
            <person name="Musser K.A."/>
        </authorList>
    </citation>
    <scope>NUCLEOTIDE SEQUENCE [LARGE SCALE GENOMIC DNA]</scope>
    <source>
        <strain evidence="1 2">HAMBI 3106</strain>
    </source>
</reference>
<sequence>MLSTVLILVTLGHADAPHVAFSTAPDMAACEEKATALTGVLTGAGYRIAARRCIQTDLAFAPYDHGATEFPASYRLTLPAEAAQGATIEPLATLTECTANPDGDPAVWCAVSAQPLVSR</sequence>
<accession>A0A099F359</accession>
<dbReference type="Proteomes" id="UP000029917">
    <property type="component" value="Unassembled WGS sequence"/>
</dbReference>
<dbReference type="OrthoDB" id="7860386at2"/>
<protein>
    <submittedName>
        <fullName evidence="1">Uncharacterized protein</fullName>
    </submittedName>
</protein>
<dbReference type="RefSeq" id="WP_036720468.1">
    <property type="nucleotide sequence ID" value="NZ_JRKS01000040.1"/>
</dbReference>
<dbReference type="EMBL" id="JRKS01000040">
    <property type="protein sequence ID" value="KGJ04671.1"/>
    <property type="molecule type" value="Genomic_DNA"/>
</dbReference>
<keyword evidence="2" id="KW-1185">Reference proteome</keyword>
<dbReference type="AlphaFoldDB" id="A0A099F359"/>
<organism evidence="1 2">
    <name type="scientific">Paracoccus sphaerophysae</name>
    <dbReference type="NCBI Taxonomy" id="690417"/>
    <lineage>
        <taxon>Bacteria</taxon>
        <taxon>Pseudomonadati</taxon>
        <taxon>Pseudomonadota</taxon>
        <taxon>Alphaproteobacteria</taxon>
        <taxon>Rhodobacterales</taxon>
        <taxon>Paracoccaceae</taxon>
        <taxon>Paracoccus</taxon>
    </lineage>
</organism>
<reference evidence="1 2" key="1">
    <citation type="submission" date="2014-09" db="EMBL/GenBank/DDBJ databases">
        <authorList>
            <person name="McGinnis J.M."/>
            <person name="Wolfgang W.J."/>
        </authorList>
    </citation>
    <scope>NUCLEOTIDE SEQUENCE [LARGE SCALE GENOMIC DNA]</scope>
    <source>
        <strain evidence="1 2">HAMBI 3106</strain>
    </source>
</reference>
<name>A0A099F359_9RHOB</name>
<gene>
    <name evidence="1" type="ORF">IC63_11790</name>
</gene>
<comment type="caution">
    <text evidence="1">The sequence shown here is derived from an EMBL/GenBank/DDBJ whole genome shotgun (WGS) entry which is preliminary data.</text>
</comment>